<dbReference type="AlphaFoldDB" id="A0A0G3H9D2"/>
<dbReference type="STRING" id="136857.CTEST_09700"/>
<dbReference type="GO" id="GO:0016874">
    <property type="term" value="F:ligase activity"/>
    <property type="evidence" value="ECO:0007669"/>
    <property type="project" value="UniProtKB-KW"/>
</dbReference>
<dbReference type="KEGG" id="cted:CTEST_09700"/>
<dbReference type="GO" id="GO:0008664">
    <property type="term" value="F:RNA 2',3'-cyclic 3'-phosphodiesterase activity"/>
    <property type="evidence" value="ECO:0007669"/>
    <property type="project" value="UniProtKB-EC"/>
</dbReference>
<dbReference type="PATRIC" id="fig|136857.5.peg.1925"/>
<dbReference type="InterPro" id="IPR004175">
    <property type="entry name" value="RNA_CPDase"/>
</dbReference>
<dbReference type="EMBL" id="CP011545">
    <property type="protein sequence ID" value="AKK09365.1"/>
    <property type="molecule type" value="Genomic_DNA"/>
</dbReference>
<evidence type="ECO:0000256" key="1">
    <source>
        <dbReference type="ARBA" id="ARBA00022801"/>
    </source>
</evidence>
<dbReference type="RefSeq" id="WP_330217649.1">
    <property type="nucleotide sequence ID" value="NZ_CP011545.1"/>
</dbReference>
<comment type="catalytic activity">
    <reaction evidence="2">
        <text>a 3'-end 2',3'-cyclophospho-ribonucleotide-RNA + H2O = a 3'-end 2'-phospho-ribonucleotide-RNA + H(+)</text>
        <dbReference type="Rhea" id="RHEA:11828"/>
        <dbReference type="Rhea" id="RHEA-COMP:10464"/>
        <dbReference type="Rhea" id="RHEA-COMP:17353"/>
        <dbReference type="ChEBI" id="CHEBI:15377"/>
        <dbReference type="ChEBI" id="CHEBI:15378"/>
        <dbReference type="ChEBI" id="CHEBI:83064"/>
        <dbReference type="ChEBI" id="CHEBI:173113"/>
        <dbReference type="EC" id="3.1.4.58"/>
    </reaction>
</comment>
<keyword evidence="3" id="KW-0436">Ligase</keyword>
<name>A0A0G3H9D2_9CORY</name>
<evidence type="ECO:0000313" key="4">
    <source>
        <dbReference type="Proteomes" id="UP000035540"/>
    </source>
</evidence>
<dbReference type="InterPro" id="IPR009097">
    <property type="entry name" value="Cyclic_Pdiesterase"/>
</dbReference>
<dbReference type="PANTHER" id="PTHR35561:SF1">
    <property type="entry name" value="RNA 2',3'-CYCLIC PHOSPHODIESTERASE"/>
    <property type="match status" value="1"/>
</dbReference>
<proteinExistence type="inferred from homology"/>
<feature type="short sequence motif" description="HXTX 1" evidence="2">
    <location>
        <begin position="62"/>
        <end position="65"/>
    </location>
</feature>
<protein>
    <recommendedName>
        <fullName evidence="2">RNA 2',3'-cyclic phosphodiesterase</fullName>
        <shortName evidence="2">RNA 2',3'-CPDase</shortName>
        <ecNumber evidence="2">3.1.4.58</ecNumber>
    </recommendedName>
</protein>
<organism evidence="3 4">
    <name type="scientific">Corynebacterium testudinoris</name>
    <dbReference type="NCBI Taxonomy" id="136857"/>
    <lineage>
        <taxon>Bacteria</taxon>
        <taxon>Bacillati</taxon>
        <taxon>Actinomycetota</taxon>
        <taxon>Actinomycetes</taxon>
        <taxon>Mycobacteriales</taxon>
        <taxon>Corynebacteriaceae</taxon>
        <taxon>Corynebacterium</taxon>
    </lineage>
</organism>
<dbReference type="HAMAP" id="MF_01940">
    <property type="entry name" value="RNA_CPDase"/>
    <property type="match status" value="1"/>
</dbReference>
<comment type="function">
    <text evidence="2">Hydrolyzes RNA 2',3'-cyclic phosphodiester to an RNA 2'-phosphomonoester.</text>
</comment>
<reference evidence="4" key="2">
    <citation type="submission" date="2015-05" db="EMBL/GenBank/DDBJ databases">
        <title>Complete genome sequence of Corynebacterium testudinoris DSM 44614, recovered from necrotic lesions in the mouth of a tortoise.</title>
        <authorList>
            <person name="Ruckert C."/>
            <person name="Albersmeier A."/>
            <person name="Winkler A."/>
            <person name="Tauch A."/>
        </authorList>
    </citation>
    <scope>NUCLEOTIDE SEQUENCE [LARGE SCALE GENOMIC DNA]</scope>
    <source>
        <strain evidence="4">DSM 44614</strain>
    </source>
</reference>
<dbReference type="GO" id="GO:0004113">
    <property type="term" value="F:2',3'-cyclic-nucleotide 3'-phosphodiesterase activity"/>
    <property type="evidence" value="ECO:0007669"/>
    <property type="project" value="InterPro"/>
</dbReference>
<comment type="similarity">
    <text evidence="2">Belongs to the 2H phosphoesterase superfamily. ThpR family.</text>
</comment>
<feature type="active site" description="Proton acceptor" evidence="2">
    <location>
        <position position="138"/>
    </location>
</feature>
<dbReference type="NCBIfam" id="TIGR02258">
    <property type="entry name" value="2_5_ligase"/>
    <property type="match status" value="1"/>
</dbReference>
<gene>
    <name evidence="3" type="ORF">CTEST_09700</name>
</gene>
<dbReference type="EC" id="3.1.4.58" evidence="2"/>
<reference evidence="3 4" key="1">
    <citation type="journal article" date="2015" name="Genome Announc.">
        <title>Complete Genome Sequence of the Type Strain Corynebacterium testudinoris DSM 44614, Recovered from Necrotic Lesions in the Mouth of a Tortoise.</title>
        <authorList>
            <person name="Ruckert C."/>
            <person name="Kriete M."/>
            <person name="Jaenicke S."/>
            <person name="Winkler A."/>
            <person name="Tauch A."/>
        </authorList>
    </citation>
    <scope>NUCLEOTIDE SEQUENCE [LARGE SCALE GENOMIC DNA]</scope>
    <source>
        <strain evidence="3 4">DSM 44614</strain>
    </source>
</reference>
<evidence type="ECO:0000256" key="2">
    <source>
        <dbReference type="HAMAP-Rule" id="MF_01940"/>
    </source>
</evidence>
<dbReference type="SUPFAM" id="SSF55144">
    <property type="entry name" value="LigT-like"/>
    <property type="match status" value="1"/>
</dbReference>
<evidence type="ECO:0000313" key="3">
    <source>
        <dbReference type="EMBL" id="AKK09365.1"/>
    </source>
</evidence>
<accession>A0A0G3H9D2</accession>
<feature type="active site" description="Proton donor" evidence="2">
    <location>
        <position position="62"/>
    </location>
</feature>
<dbReference type="PANTHER" id="PTHR35561">
    <property type="entry name" value="RNA 2',3'-CYCLIC PHOSPHODIESTERASE"/>
    <property type="match status" value="1"/>
</dbReference>
<dbReference type="Proteomes" id="UP000035540">
    <property type="component" value="Chromosome"/>
</dbReference>
<keyword evidence="1 2" id="KW-0378">Hydrolase</keyword>
<dbReference type="Pfam" id="PF13563">
    <property type="entry name" value="2_5_RNA_ligase2"/>
    <property type="match status" value="1"/>
</dbReference>
<feature type="short sequence motif" description="HXTX 2" evidence="2">
    <location>
        <begin position="138"/>
        <end position="141"/>
    </location>
</feature>
<keyword evidence="4" id="KW-1185">Reference proteome</keyword>
<sequence>MFPKRVLRGTFAPHLTATITMKRLFSALLPSEAAREHLVSALRPLRAEFPHNLRWVDPDNWHITVSFYGEHPNDTSQLTRHLAQAAAACAPLNLRLKGAGSFGHRTMWMGIGGDGRALKNLMADSDVEPSSQAEMKPHLTIARTKERWAVAELVHILSVYEGPAFTCDELVLIESQLGRGRGGGPRYEVVERITLGWGT</sequence>
<dbReference type="Gene3D" id="3.90.1140.10">
    <property type="entry name" value="Cyclic phosphodiesterase"/>
    <property type="match status" value="1"/>
</dbReference>